<dbReference type="InterPro" id="IPR037066">
    <property type="entry name" value="Plug_dom_sf"/>
</dbReference>
<dbReference type="PROSITE" id="PS01156">
    <property type="entry name" value="TONB_DEPENDENT_REC_2"/>
    <property type="match status" value="1"/>
</dbReference>
<evidence type="ECO:0000256" key="17">
    <source>
        <dbReference type="SAM" id="SignalP"/>
    </source>
</evidence>
<dbReference type="PROSITE" id="PS52016">
    <property type="entry name" value="TONB_DEPENDENT_REC_3"/>
    <property type="match status" value="1"/>
</dbReference>
<keyword evidence="8" id="KW-0408">Iron</keyword>
<keyword evidence="7 17" id="KW-0732">Signal</keyword>
<dbReference type="GO" id="GO:0015344">
    <property type="term" value="F:siderophore uptake transmembrane transporter activity"/>
    <property type="evidence" value="ECO:0007669"/>
    <property type="project" value="TreeGrafter"/>
</dbReference>
<dbReference type="InterPro" id="IPR039426">
    <property type="entry name" value="TonB-dep_rcpt-like"/>
</dbReference>
<keyword evidence="13 14" id="KW-0998">Cell outer membrane</keyword>
<dbReference type="Gene3D" id="2.170.130.10">
    <property type="entry name" value="TonB-dependent receptor, plug domain"/>
    <property type="match status" value="1"/>
</dbReference>
<dbReference type="GO" id="GO:0009279">
    <property type="term" value="C:cell outer membrane"/>
    <property type="evidence" value="ECO:0007669"/>
    <property type="project" value="UniProtKB-SubCell"/>
</dbReference>
<keyword evidence="11 14" id="KW-0472">Membrane</keyword>
<feature type="chain" id="PRO_5012576875" evidence="17">
    <location>
        <begin position="24"/>
        <end position="701"/>
    </location>
</feature>
<evidence type="ECO:0000256" key="3">
    <source>
        <dbReference type="ARBA" id="ARBA00022448"/>
    </source>
</evidence>
<evidence type="ECO:0000256" key="15">
    <source>
        <dbReference type="PROSITE-ProRule" id="PRU10144"/>
    </source>
</evidence>
<keyword evidence="4 14" id="KW-1134">Transmembrane beta strand</keyword>
<evidence type="ECO:0000256" key="16">
    <source>
        <dbReference type="RuleBase" id="RU003357"/>
    </source>
</evidence>
<dbReference type="InterPro" id="IPR010917">
    <property type="entry name" value="TonB_rcpt_CS"/>
</dbReference>
<evidence type="ECO:0000256" key="7">
    <source>
        <dbReference type="ARBA" id="ARBA00022729"/>
    </source>
</evidence>
<sequence>MKQKTLSTLISLIGTFGALPALADTELPTVRVEASQDADPATSYSRASSTSATKIAAPLKDVPQTVNVVPAAVLKDQNASSLQDALANVPGVSFSVGDAQRDQVSIRGFSAINDQYVDGVRDDALYYRDLSNVERVEVLKGPSSVLYGRGSSGGLINRITKKPLAEPVHELALSLDDQGKQRLSFDVGASSDDDFARFRLTGAVEDSEGFRNQSFLKREAVAPSVQFNFSPNTTLLLQADYLQDKRLADQGVPGYKGKPVDVPIETYYGSANGRDQTANESDVTSFTGTFDHRFDSGLKLHNVFRTYDFSLDRNYTTINKVDEVANTVTIDRTKRLRDEHGFYNQFELSHDLDLGVTKHSLLYGLEVGKQHKTEKLWTRKNAATYDLFDPQLIELPAINTSAAPGNDNATDIDIAALYLQDLMSLSEHWKALAGVRYDHLTQTRDDKTSKNQDLARTDNTISPRLGVVYQPTERVSLYASASQSFQPIADSFTFKQNSDQLKPEETINYEVGSKIDLFDNLTLTTSVFEMTRSNIQAADPSDSNKALSVGEQRVRGLELAVAGAITPLWDVIAGYAYLDGEITQSTEKTKIGTPFQGNQPALTPRHSANLFLKRKLPGGFNVNAGLRYEGERYASPDSLVKLPGYTRFDLGTGYSGKSLEVNFTLKNVFDKKYYISAHSGANDYNMPGAPRTAEVTARWKF</sequence>
<evidence type="ECO:0000256" key="6">
    <source>
        <dbReference type="ARBA" id="ARBA00022692"/>
    </source>
</evidence>
<feature type="domain" description="TonB-dependent receptor-like beta-barrel" evidence="18">
    <location>
        <begin position="228"/>
        <end position="668"/>
    </location>
</feature>
<keyword evidence="12 20" id="KW-0675">Receptor</keyword>
<comment type="subcellular location">
    <subcellularLocation>
        <location evidence="1 14">Cell outer membrane</location>
        <topology evidence="1 14">Multi-pass membrane protein</topology>
    </subcellularLocation>
</comment>
<name>A0A1Y6BA25_9NEIS</name>
<dbReference type="SUPFAM" id="SSF56935">
    <property type="entry name" value="Porins"/>
    <property type="match status" value="1"/>
</dbReference>
<dbReference type="STRING" id="1123014.SAMN02745746_00616"/>
<dbReference type="EMBL" id="FXAG01000002">
    <property type="protein sequence ID" value="SME99390.1"/>
    <property type="molecule type" value="Genomic_DNA"/>
</dbReference>
<evidence type="ECO:0000256" key="8">
    <source>
        <dbReference type="ARBA" id="ARBA00023004"/>
    </source>
</evidence>
<dbReference type="FunFam" id="2.170.130.10:FF:000001">
    <property type="entry name" value="Catecholate siderophore TonB-dependent receptor"/>
    <property type="match status" value="1"/>
</dbReference>
<evidence type="ECO:0000256" key="10">
    <source>
        <dbReference type="ARBA" id="ARBA00023077"/>
    </source>
</evidence>
<evidence type="ECO:0000256" key="4">
    <source>
        <dbReference type="ARBA" id="ARBA00022452"/>
    </source>
</evidence>
<dbReference type="InterPro" id="IPR000531">
    <property type="entry name" value="Beta-barrel_TonB"/>
</dbReference>
<dbReference type="PANTHER" id="PTHR32552:SF68">
    <property type="entry name" value="FERRICHROME OUTER MEMBRANE TRANSPORTER_PHAGE RECEPTOR"/>
    <property type="match status" value="1"/>
</dbReference>
<dbReference type="RefSeq" id="WP_085274969.1">
    <property type="nucleotide sequence ID" value="NZ_FXAG01000002.1"/>
</dbReference>
<evidence type="ECO:0000256" key="13">
    <source>
        <dbReference type="ARBA" id="ARBA00023237"/>
    </source>
</evidence>
<dbReference type="GO" id="GO:0038023">
    <property type="term" value="F:signaling receptor activity"/>
    <property type="evidence" value="ECO:0007669"/>
    <property type="project" value="InterPro"/>
</dbReference>
<gene>
    <name evidence="20" type="ORF">SAMN02745746_00616</name>
</gene>
<dbReference type="Pfam" id="PF07715">
    <property type="entry name" value="Plug"/>
    <property type="match status" value="1"/>
</dbReference>
<dbReference type="NCBIfam" id="TIGR01783">
    <property type="entry name" value="TonB-siderophor"/>
    <property type="match status" value="1"/>
</dbReference>
<feature type="signal peptide" evidence="17">
    <location>
        <begin position="1"/>
        <end position="23"/>
    </location>
</feature>
<evidence type="ECO:0000256" key="2">
    <source>
        <dbReference type="ARBA" id="ARBA00009810"/>
    </source>
</evidence>
<evidence type="ECO:0000259" key="18">
    <source>
        <dbReference type="Pfam" id="PF00593"/>
    </source>
</evidence>
<keyword evidence="9" id="KW-0406">Ion transport</keyword>
<keyword evidence="3 14" id="KW-0813">Transport</keyword>
<protein>
    <submittedName>
        <fullName evidence="20">Catecholate siderophore receptor</fullName>
    </submittedName>
</protein>
<evidence type="ECO:0000256" key="1">
    <source>
        <dbReference type="ARBA" id="ARBA00004571"/>
    </source>
</evidence>
<evidence type="ECO:0000259" key="19">
    <source>
        <dbReference type="Pfam" id="PF07715"/>
    </source>
</evidence>
<organism evidence="20 21">
    <name type="scientific">Pseudogulbenkiania subflava DSM 22618</name>
    <dbReference type="NCBI Taxonomy" id="1123014"/>
    <lineage>
        <taxon>Bacteria</taxon>
        <taxon>Pseudomonadati</taxon>
        <taxon>Pseudomonadota</taxon>
        <taxon>Betaproteobacteria</taxon>
        <taxon>Neisseriales</taxon>
        <taxon>Chromobacteriaceae</taxon>
        <taxon>Pseudogulbenkiania</taxon>
    </lineage>
</organism>
<proteinExistence type="inferred from homology"/>
<evidence type="ECO:0000313" key="21">
    <source>
        <dbReference type="Proteomes" id="UP000192920"/>
    </source>
</evidence>
<reference evidence="21" key="1">
    <citation type="submission" date="2017-04" db="EMBL/GenBank/DDBJ databases">
        <authorList>
            <person name="Varghese N."/>
            <person name="Submissions S."/>
        </authorList>
    </citation>
    <scope>NUCLEOTIDE SEQUENCE [LARGE SCALE GENOMIC DNA]</scope>
    <source>
        <strain evidence="21">DSM 22618</strain>
    </source>
</reference>
<dbReference type="GO" id="GO:0015891">
    <property type="term" value="P:siderophore transport"/>
    <property type="evidence" value="ECO:0007669"/>
    <property type="project" value="InterPro"/>
</dbReference>
<evidence type="ECO:0000256" key="12">
    <source>
        <dbReference type="ARBA" id="ARBA00023170"/>
    </source>
</evidence>
<dbReference type="Proteomes" id="UP000192920">
    <property type="component" value="Unassembled WGS sequence"/>
</dbReference>
<dbReference type="CDD" id="cd01347">
    <property type="entry name" value="ligand_gated_channel"/>
    <property type="match status" value="1"/>
</dbReference>
<keyword evidence="6 14" id="KW-0812">Transmembrane</keyword>
<evidence type="ECO:0000313" key="20">
    <source>
        <dbReference type="EMBL" id="SME99390.1"/>
    </source>
</evidence>
<evidence type="ECO:0000256" key="5">
    <source>
        <dbReference type="ARBA" id="ARBA00022496"/>
    </source>
</evidence>
<dbReference type="InterPro" id="IPR036942">
    <property type="entry name" value="Beta-barrel_TonB_sf"/>
</dbReference>
<keyword evidence="10 16" id="KW-0798">TonB box</keyword>
<dbReference type="Pfam" id="PF00593">
    <property type="entry name" value="TonB_dep_Rec_b-barrel"/>
    <property type="match status" value="1"/>
</dbReference>
<feature type="domain" description="TonB-dependent receptor plug" evidence="19">
    <location>
        <begin position="59"/>
        <end position="154"/>
    </location>
</feature>
<dbReference type="Gene3D" id="2.40.170.20">
    <property type="entry name" value="TonB-dependent receptor, beta-barrel domain"/>
    <property type="match status" value="1"/>
</dbReference>
<dbReference type="AlphaFoldDB" id="A0A1Y6BA25"/>
<comment type="similarity">
    <text evidence="2 14 16">Belongs to the TonB-dependent receptor family.</text>
</comment>
<dbReference type="InterPro" id="IPR012910">
    <property type="entry name" value="Plug_dom"/>
</dbReference>
<evidence type="ECO:0000256" key="9">
    <source>
        <dbReference type="ARBA" id="ARBA00023065"/>
    </source>
</evidence>
<dbReference type="PANTHER" id="PTHR32552">
    <property type="entry name" value="FERRICHROME IRON RECEPTOR-RELATED"/>
    <property type="match status" value="1"/>
</dbReference>
<evidence type="ECO:0000256" key="11">
    <source>
        <dbReference type="ARBA" id="ARBA00023136"/>
    </source>
</evidence>
<dbReference type="InterPro" id="IPR010105">
    <property type="entry name" value="TonB_sidphr_rcpt"/>
</dbReference>
<evidence type="ECO:0000256" key="14">
    <source>
        <dbReference type="PROSITE-ProRule" id="PRU01360"/>
    </source>
</evidence>
<accession>A0A1Y6BA25</accession>
<feature type="short sequence motif" description="TonB C-terminal box" evidence="15">
    <location>
        <begin position="684"/>
        <end position="701"/>
    </location>
</feature>
<keyword evidence="5" id="KW-0410">Iron transport</keyword>
<keyword evidence="21" id="KW-1185">Reference proteome</keyword>